<dbReference type="AlphaFoldDB" id="A0AAP0FHB8"/>
<keyword evidence="2" id="KW-1185">Reference proteome</keyword>
<comment type="caution">
    <text evidence="1">The sequence shown here is derived from an EMBL/GenBank/DDBJ whole genome shotgun (WGS) entry which is preliminary data.</text>
</comment>
<evidence type="ECO:0000313" key="2">
    <source>
        <dbReference type="Proteomes" id="UP001419268"/>
    </source>
</evidence>
<dbReference type="Proteomes" id="UP001419268">
    <property type="component" value="Unassembled WGS sequence"/>
</dbReference>
<reference evidence="1 2" key="1">
    <citation type="submission" date="2024-01" db="EMBL/GenBank/DDBJ databases">
        <title>Genome assemblies of Stephania.</title>
        <authorList>
            <person name="Yang L."/>
        </authorList>
    </citation>
    <scope>NUCLEOTIDE SEQUENCE [LARGE SCALE GENOMIC DNA]</scope>
    <source>
        <strain evidence="1">JXDWG</strain>
        <tissue evidence="1">Leaf</tissue>
    </source>
</reference>
<evidence type="ECO:0000313" key="1">
    <source>
        <dbReference type="EMBL" id="KAK9105534.1"/>
    </source>
</evidence>
<sequence>MRELDEVLEKLRSKYFERISRGEGSAHDSLIIKEMLPPDVRVARDAQDLLVECCVGKEDIRYKIFNVQLLWTVTLIV</sequence>
<gene>
    <name evidence="1" type="ORF">Scep_022378</name>
</gene>
<dbReference type="PANTHER" id="PTHR47173">
    <property type="entry name" value="PROTEIN DR1 HOMOLOG"/>
    <property type="match status" value="1"/>
</dbReference>
<organism evidence="1 2">
    <name type="scientific">Stephania cephalantha</name>
    <dbReference type="NCBI Taxonomy" id="152367"/>
    <lineage>
        <taxon>Eukaryota</taxon>
        <taxon>Viridiplantae</taxon>
        <taxon>Streptophyta</taxon>
        <taxon>Embryophyta</taxon>
        <taxon>Tracheophyta</taxon>
        <taxon>Spermatophyta</taxon>
        <taxon>Magnoliopsida</taxon>
        <taxon>Ranunculales</taxon>
        <taxon>Menispermaceae</taxon>
        <taxon>Menispermoideae</taxon>
        <taxon>Cissampelideae</taxon>
        <taxon>Stephania</taxon>
    </lineage>
</organism>
<dbReference type="EMBL" id="JBBNAG010000009">
    <property type="protein sequence ID" value="KAK9105534.1"/>
    <property type="molecule type" value="Genomic_DNA"/>
</dbReference>
<name>A0AAP0FHB8_9MAGN</name>
<protein>
    <submittedName>
        <fullName evidence="1">Uncharacterized protein</fullName>
    </submittedName>
</protein>
<accession>A0AAP0FHB8</accession>
<proteinExistence type="predicted"/>
<dbReference type="PANTHER" id="PTHR47173:SF2">
    <property type="entry name" value="PROTEIN DR1 HOMOLOG ISOFORM X1"/>
    <property type="match status" value="1"/>
</dbReference>
<dbReference type="InterPro" id="IPR044255">
    <property type="entry name" value="Dr1-like"/>
</dbReference>